<feature type="domain" description="2EXR" evidence="1">
    <location>
        <begin position="3"/>
        <end position="61"/>
    </location>
</feature>
<comment type="caution">
    <text evidence="2">The sequence shown here is derived from an EMBL/GenBank/DDBJ whole genome shotgun (WGS) entry which is preliminary data.</text>
</comment>
<dbReference type="Pfam" id="PF20150">
    <property type="entry name" value="2EXR"/>
    <property type="match status" value="1"/>
</dbReference>
<evidence type="ECO:0000313" key="3">
    <source>
        <dbReference type="Proteomes" id="UP001295740"/>
    </source>
</evidence>
<name>A0AAI8VSB9_9PEZI</name>
<dbReference type="Proteomes" id="UP001295740">
    <property type="component" value="Unassembled WGS sequence"/>
</dbReference>
<keyword evidence="3" id="KW-1185">Reference proteome</keyword>
<evidence type="ECO:0000313" key="2">
    <source>
        <dbReference type="EMBL" id="CAJ2510148.1"/>
    </source>
</evidence>
<proteinExistence type="predicted"/>
<dbReference type="AlphaFoldDB" id="A0AAI8VSB9"/>
<sequence length="173" mass="19173">MATFASLPTELRLQIWHHALHEETRSRLILILDGGDTIRLVPYKKLLSPSLSVSRQSRSGVAPVQHVRMQRDVAANTIHNLSTKFADFADKRYSLLRSPAGRLRPDPDSHDLWLGDLPGVSHSPHSAWKTPANIRVRLLETLAVCLGAQTTDGLRGGLRASGSELLQLLREAH</sequence>
<organism evidence="2 3">
    <name type="scientific">Anthostomella pinea</name>
    <dbReference type="NCBI Taxonomy" id="933095"/>
    <lineage>
        <taxon>Eukaryota</taxon>
        <taxon>Fungi</taxon>
        <taxon>Dikarya</taxon>
        <taxon>Ascomycota</taxon>
        <taxon>Pezizomycotina</taxon>
        <taxon>Sordariomycetes</taxon>
        <taxon>Xylariomycetidae</taxon>
        <taxon>Xylariales</taxon>
        <taxon>Xylariaceae</taxon>
        <taxon>Anthostomella</taxon>
    </lineage>
</organism>
<dbReference type="EMBL" id="CAUWAG010000013">
    <property type="protein sequence ID" value="CAJ2510148.1"/>
    <property type="molecule type" value="Genomic_DNA"/>
</dbReference>
<protein>
    <submittedName>
        <fullName evidence="2">Uu.00g060480.m01.CDS01</fullName>
    </submittedName>
</protein>
<evidence type="ECO:0000259" key="1">
    <source>
        <dbReference type="Pfam" id="PF20150"/>
    </source>
</evidence>
<accession>A0AAI8VSB9</accession>
<reference evidence="2" key="1">
    <citation type="submission" date="2023-10" db="EMBL/GenBank/DDBJ databases">
        <authorList>
            <person name="Hackl T."/>
        </authorList>
    </citation>
    <scope>NUCLEOTIDE SEQUENCE</scope>
</reference>
<dbReference type="InterPro" id="IPR045518">
    <property type="entry name" value="2EXR"/>
</dbReference>
<gene>
    <name evidence="2" type="ORF">KHLLAP_LOCUS10616</name>
</gene>